<accession>A0A975IFC7</accession>
<dbReference type="GO" id="GO:0016020">
    <property type="term" value="C:membrane"/>
    <property type="evidence" value="ECO:0007669"/>
    <property type="project" value="InterPro"/>
</dbReference>
<dbReference type="Proteomes" id="UP000671908">
    <property type="component" value="Chromosome"/>
</dbReference>
<feature type="transmembrane region" description="Helical" evidence="2">
    <location>
        <begin position="12"/>
        <end position="33"/>
    </location>
</feature>
<keyword evidence="4" id="KW-1185">Reference proteome</keyword>
<feature type="transmembrane region" description="Helical" evidence="2">
    <location>
        <begin position="54"/>
        <end position="80"/>
    </location>
</feature>
<dbReference type="PANTHER" id="PTHR33219:SF14">
    <property type="entry name" value="PROTEIN COFACTOR ASSEMBLY OF COMPLEX C SUBUNIT B CCB3, CHLOROPLASTIC-RELATED"/>
    <property type="match status" value="1"/>
</dbReference>
<comment type="similarity">
    <text evidence="1">Belongs to the YggT family.</text>
</comment>
<evidence type="ECO:0000313" key="3">
    <source>
        <dbReference type="EMBL" id="QTQ14742.1"/>
    </source>
</evidence>
<dbReference type="InterPro" id="IPR003425">
    <property type="entry name" value="CCB3/YggT"/>
</dbReference>
<dbReference type="EMBL" id="CP054142">
    <property type="protein sequence ID" value="QTQ14742.1"/>
    <property type="molecule type" value="Genomic_DNA"/>
</dbReference>
<dbReference type="AlphaFoldDB" id="A0A975IFC7"/>
<feature type="transmembrane region" description="Helical" evidence="2">
    <location>
        <begin position="164"/>
        <end position="189"/>
    </location>
</feature>
<reference evidence="3 4" key="1">
    <citation type="journal article" date="2021" name="Microbiol. Resour. Announc.">
        <title>Complete Genome Sequences of Three Human Oral Treponema parvum Isolates.</title>
        <authorList>
            <person name="Zeng H."/>
            <person name="Watt R.M."/>
        </authorList>
    </citation>
    <scope>NUCLEOTIDE SEQUENCE [LARGE SCALE GENOMIC DNA]</scope>
    <source>
        <strain evidence="3 4">ATCC 700770</strain>
    </source>
</reference>
<name>A0A975IFC7_9SPIR</name>
<dbReference type="PANTHER" id="PTHR33219">
    <property type="entry name" value="YLMG HOMOLOG PROTEIN 2, CHLOROPLASTIC"/>
    <property type="match status" value="1"/>
</dbReference>
<keyword evidence="2" id="KW-1133">Transmembrane helix</keyword>
<evidence type="ECO:0000256" key="1">
    <source>
        <dbReference type="ARBA" id="ARBA00010894"/>
    </source>
</evidence>
<keyword evidence="2" id="KW-0812">Transmembrane</keyword>
<keyword evidence="2" id="KW-0472">Membrane</keyword>
<evidence type="ECO:0000313" key="4">
    <source>
        <dbReference type="Proteomes" id="UP000671908"/>
    </source>
</evidence>
<dbReference type="KEGG" id="tpav:HRQ91_09855"/>
<dbReference type="Pfam" id="PF02325">
    <property type="entry name" value="CCB3_YggT"/>
    <property type="match status" value="1"/>
</dbReference>
<protein>
    <submittedName>
        <fullName evidence="3">YggT family protein</fullName>
    </submittedName>
</protein>
<organism evidence="3 4">
    <name type="scientific">Treponema parvum</name>
    <dbReference type="NCBI Taxonomy" id="138851"/>
    <lineage>
        <taxon>Bacteria</taxon>
        <taxon>Pseudomonadati</taxon>
        <taxon>Spirochaetota</taxon>
        <taxon>Spirochaetia</taxon>
        <taxon>Spirochaetales</taxon>
        <taxon>Treponemataceae</taxon>
        <taxon>Treponema</taxon>
    </lineage>
</organism>
<gene>
    <name evidence="3" type="ORF">HRQ91_09855</name>
</gene>
<sequence length="194" mass="22215">MTSIFKLLTSMISIYSFLCFIRIMLTWFPGLAYSRFAQILSSLCDPYLNLFRRLPLRFGAFDFSPLISFGVLMVASSIFGNLAMSRSITFGLFLVLALNMLLQIINSLITFFIFFLVIRLIILLIRRDSYSSIWSQIDYSINPLVFKISSLFSGGRPISYKNSLIISIFTLLAFNLGVRYIANILFSLLTRLPF</sequence>
<feature type="transmembrane region" description="Helical" evidence="2">
    <location>
        <begin position="92"/>
        <end position="125"/>
    </location>
</feature>
<dbReference type="RefSeq" id="WP_210119385.1">
    <property type="nucleotide sequence ID" value="NZ_CP054142.1"/>
</dbReference>
<evidence type="ECO:0000256" key="2">
    <source>
        <dbReference type="SAM" id="Phobius"/>
    </source>
</evidence>
<proteinExistence type="inferred from homology"/>